<dbReference type="PANTHER" id="PTHR18901:SF38">
    <property type="entry name" value="PSEUDOURIDINE-5'-PHOSPHATASE"/>
    <property type="match status" value="1"/>
</dbReference>
<reference evidence="2" key="1">
    <citation type="journal article" date="2019" name="Int. J. Syst. Evol. Microbiol.">
        <title>The Global Catalogue of Microorganisms (GCM) 10K type strain sequencing project: providing services to taxonomists for standard genome sequencing and annotation.</title>
        <authorList>
            <consortium name="The Broad Institute Genomics Platform"/>
            <consortium name="The Broad Institute Genome Sequencing Center for Infectious Disease"/>
            <person name="Wu L."/>
            <person name="Ma J."/>
        </authorList>
    </citation>
    <scope>NUCLEOTIDE SEQUENCE [LARGE SCALE GENOMIC DNA]</scope>
    <source>
        <strain evidence="2">JCM 31486</strain>
    </source>
</reference>
<dbReference type="Proteomes" id="UP001597045">
    <property type="component" value="Unassembled WGS sequence"/>
</dbReference>
<accession>A0ABW3M1W9</accession>
<gene>
    <name evidence="1" type="ORF">ACFQ1S_02490</name>
</gene>
<dbReference type="EMBL" id="JBHTIS010000071">
    <property type="protein sequence ID" value="MFD1044538.1"/>
    <property type="molecule type" value="Genomic_DNA"/>
</dbReference>
<dbReference type="SFLD" id="SFLDS00003">
    <property type="entry name" value="Haloacid_Dehalogenase"/>
    <property type="match status" value="1"/>
</dbReference>
<protein>
    <submittedName>
        <fullName evidence="1">HAD family hydrolase</fullName>
    </submittedName>
</protein>
<evidence type="ECO:0000313" key="2">
    <source>
        <dbReference type="Proteomes" id="UP001597045"/>
    </source>
</evidence>
<dbReference type="Gene3D" id="1.10.150.240">
    <property type="entry name" value="Putative phosphatase, domain 2"/>
    <property type="match status" value="1"/>
</dbReference>
<sequence>MTYCGRPLPISTQAVIFDAEGVVIDTESMWDSVQETLLQRRGRHYERAHVKQLVTGLSGAAAIAALIDHFDLVDSSAALAAERAELMRTQLDCGVDFVPGFREFSEPIRTRLRSCVATSMDVEILSHHHVHALLTDVFSDRVFSASAAGIPAKPAPDVFLYAAARLGVPPANCVVLEDAPNGIRAAHAAGMLCVALGTTHAVELLEEADLVFRSWADTPPWCEVFTGR</sequence>
<dbReference type="InterPro" id="IPR023214">
    <property type="entry name" value="HAD_sf"/>
</dbReference>
<organism evidence="1 2">
    <name type="scientific">Kibdelosporangium lantanae</name>
    <dbReference type="NCBI Taxonomy" id="1497396"/>
    <lineage>
        <taxon>Bacteria</taxon>
        <taxon>Bacillati</taxon>
        <taxon>Actinomycetota</taxon>
        <taxon>Actinomycetes</taxon>
        <taxon>Pseudonocardiales</taxon>
        <taxon>Pseudonocardiaceae</taxon>
        <taxon>Kibdelosporangium</taxon>
    </lineage>
</organism>
<dbReference type="NCBIfam" id="TIGR01509">
    <property type="entry name" value="HAD-SF-IA-v3"/>
    <property type="match status" value="1"/>
</dbReference>
<dbReference type="InterPro" id="IPR006439">
    <property type="entry name" value="HAD-SF_hydro_IA"/>
</dbReference>
<dbReference type="Gene3D" id="3.40.50.1000">
    <property type="entry name" value="HAD superfamily/HAD-like"/>
    <property type="match status" value="1"/>
</dbReference>
<dbReference type="SFLD" id="SFLDG01129">
    <property type="entry name" value="C1.5:_HAD__Beta-PGM__Phosphata"/>
    <property type="match status" value="1"/>
</dbReference>
<comment type="caution">
    <text evidence="1">The sequence shown here is derived from an EMBL/GenBank/DDBJ whole genome shotgun (WGS) entry which is preliminary data.</text>
</comment>
<dbReference type="Pfam" id="PF00702">
    <property type="entry name" value="Hydrolase"/>
    <property type="match status" value="1"/>
</dbReference>
<dbReference type="InterPro" id="IPR023198">
    <property type="entry name" value="PGP-like_dom2"/>
</dbReference>
<dbReference type="GO" id="GO:0016787">
    <property type="term" value="F:hydrolase activity"/>
    <property type="evidence" value="ECO:0007669"/>
    <property type="project" value="UniProtKB-KW"/>
</dbReference>
<dbReference type="InterPro" id="IPR036412">
    <property type="entry name" value="HAD-like_sf"/>
</dbReference>
<proteinExistence type="predicted"/>
<evidence type="ECO:0000313" key="1">
    <source>
        <dbReference type="EMBL" id="MFD1044538.1"/>
    </source>
</evidence>
<name>A0ABW3M1W9_9PSEU</name>
<dbReference type="SUPFAM" id="SSF56784">
    <property type="entry name" value="HAD-like"/>
    <property type="match status" value="1"/>
</dbReference>
<keyword evidence="1" id="KW-0378">Hydrolase</keyword>
<dbReference type="PANTHER" id="PTHR18901">
    <property type="entry name" value="2-DEOXYGLUCOSE-6-PHOSPHATE PHOSPHATASE 2"/>
    <property type="match status" value="1"/>
</dbReference>
<keyword evidence="2" id="KW-1185">Reference proteome</keyword>